<dbReference type="PANTHER" id="PTHR28589:SF1">
    <property type="entry name" value="SMALL RIBOSOMAL SUBUNIT PROTEIN MS34"/>
    <property type="match status" value="1"/>
</dbReference>
<comment type="caution">
    <text evidence="1">The sequence shown here is derived from an EMBL/GenBank/DDBJ whole genome shotgun (WGS) entry which is preliminary data.</text>
</comment>
<evidence type="ECO:0000313" key="1">
    <source>
        <dbReference type="EMBL" id="KAG8197604.1"/>
    </source>
</evidence>
<dbReference type="EMBL" id="JAFNEN010000053">
    <property type="protein sequence ID" value="KAG8197604.1"/>
    <property type="molecule type" value="Genomic_DNA"/>
</dbReference>
<name>A0AAV6VNX2_9ARAC</name>
<organism evidence="1 2">
    <name type="scientific">Oedothorax gibbosus</name>
    <dbReference type="NCBI Taxonomy" id="931172"/>
    <lineage>
        <taxon>Eukaryota</taxon>
        <taxon>Metazoa</taxon>
        <taxon>Ecdysozoa</taxon>
        <taxon>Arthropoda</taxon>
        <taxon>Chelicerata</taxon>
        <taxon>Arachnida</taxon>
        <taxon>Araneae</taxon>
        <taxon>Araneomorphae</taxon>
        <taxon>Entelegynae</taxon>
        <taxon>Araneoidea</taxon>
        <taxon>Linyphiidae</taxon>
        <taxon>Erigoninae</taxon>
        <taxon>Oedothorax</taxon>
    </lineage>
</organism>
<dbReference type="Pfam" id="PF16053">
    <property type="entry name" value="MRP-S34"/>
    <property type="match status" value="1"/>
</dbReference>
<sequence length="195" mass="22437">MPRTQIIGKISPFTGNLLFEILGNLKNYGLGRVVVRNSHKKQFPEACYYIVRKVVPLRETIGPGPDELVYGNVWAEEVFRGRRMQGLKLLQGETFLPDWKLIPRDEEATYLNAQEKVEIKVLPRAAPLPPVLSLLAAQKGAPPSMPLVYDYPRDWYRQKFELPPHHDYKVAGEGEEPNYRLKVNIPEKFKADIKR</sequence>
<reference evidence="1 2" key="1">
    <citation type="journal article" date="2022" name="Nat. Ecol. Evol.">
        <title>A masculinizing supergene underlies an exaggerated male reproductive morph in a spider.</title>
        <authorList>
            <person name="Hendrickx F."/>
            <person name="De Corte Z."/>
            <person name="Sonet G."/>
            <person name="Van Belleghem S.M."/>
            <person name="Kostlbacher S."/>
            <person name="Vangestel C."/>
        </authorList>
    </citation>
    <scope>NUCLEOTIDE SEQUENCE [LARGE SCALE GENOMIC DNA]</scope>
    <source>
        <strain evidence="1">W744_W776</strain>
    </source>
</reference>
<gene>
    <name evidence="1" type="ORF">JTE90_021334</name>
</gene>
<dbReference type="GO" id="GO:0003735">
    <property type="term" value="F:structural constituent of ribosome"/>
    <property type="evidence" value="ECO:0007669"/>
    <property type="project" value="InterPro"/>
</dbReference>
<keyword evidence="2" id="KW-1185">Reference proteome</keyword>
<dbReference type="InterPro" id="IPR032053">
    <property type="entry name" value="Ribosomal_mS34"/>
</dbReference>
<accession>A0AAV6VNX2</accession>
<proteinExistence type="predicted"/>
<dbReference type="AlphaFoldDB" id="A0AAV6VNX2"/>
<evidence type="ECO:0000313" key="2">
    <source>
        <dbReference type="Proteomes" id="UP000827092"/>
    </source>
</evidence>
<dbReference type="GO" id="GO:0005739">
    <property type="term" value="C:mitochondrion"/>
    <property type="evidence" value="ECO:0007669"/>
    <property type="project" value="InterPro"/>
</dbReference>
<dbReference type="PANTHER" id="PTHR28589">
    <property type="entry name" value="28S RIBOSOMAL PROTEIN S34, MITOCHONDRIAL"/>
    <property type="match status" value="1"/>
</dbReference>
<dbReference type="Proteomes" id="UP000827092">
    <property type="component" value="Unassembled WGS sequence"/>
</dbReference>
<protein>
    <submittedName>
        <fullName evidence="1">Uncharacterized protein</fullName>
    </submittedName>
</protein>